<name>A0A1Y1YR78_9PLEO</name>
<feature type="transmembrane region" description="Helical" evidence="1">
    <location>
        <begin position="190"/>
        <end position="213"/>
    </location>
</feature>
<evidence type="ECO:0000313" key="2">
    <source>
        <dbReference type="EMBL" id="ORY00538.1"/>
    </source>
</evidence>
<organism evidence="2 3">
    <name type="scientific">Clohesyomyces aquaticus</name>
    <dbReference type="NCBI Taxonomy" id="1231657"/>
    <lineage>
        <taxon>Eukaryota</taxon>
        <taxon>Fungi</taxon>
        <taxon>Dikarya</taxon>
        <taxon>Ascomycota</taxon>
        <taxon>Pezizomycotina</taxon>
        <taxon>Dothideomycetes</taxon>
        <taxon>Pleosporomycetidae</taxon>
        <taxon>Pleosporales</taxon>
        <taxon>Lindgomycetaceae</taxon>
        <taxon>Clohesyomyces</taxon>
    </lineage>
</organism>
<gene>
    <name evidence="2" type="ORF">BCR34DRAFT_668170</name>
</gene>
<evidence type="ECO:0000256" key="1">
    <source>
        <dbReference type="SAM" id="Phobius"/>
    </source>
</evidence>
<dbReference type="Proteomes" id="UP000193144">
    <property type="component" value="Unassembled WGS sequence"/>
</dbReference>
<dbReference type="EMBL" id="MCFA01000182">
    <property type="protein sequence ID" value="ORY00538.1"/>
    <property type="molecule type" value="Genomic_DNA"/>
</dbReference>
<evidence type="ECO:0000313" key="3">
    <source>
        <dbReference type="Proteomes" id="UP000193144"/>
    </source>
</evidence>
<feature type="transmembrane region" description="Helical" evidence="1">
    <location>
        <begin position="66"/>
        <end position="85"/>
    </location>
</feature>
<protein>
    <submittedName>
        <fullName evidence="2">Uncharacterized protein</fullName>
    </submittedName>
</protein>
<feature type="transmembrane region" description="Helical" evidence="1">
    <location>
        <begin position="6"/>
        <end position="25"/>
    </location>
</feature>
<keyword evidence="1" id="KW-0812">Transmembrane</keyword>
<sequence>MKALGVAPLITSILPLLLELIVRWIDRKYNKAKFFTNFWYLAIHSCLFALSLTVGVIGIIKHNLAYSIASYQIILMHIAGLQMFLLRAILSSRKDPLFISIQVFFALVQLTGGVLTILNALPKFQSHTEAKVGVGFLNAGGGGYYAVLGTRFVRIIGDLKFRGGFIKIFWWSLGKQTQPECNVSKKPAPLVFLGALTLVAIFSVFPFAAIQGAGGGAELHFIASGTVGFVACLFAVIRRWKRPSSTAQSNNTTVDKMEDDEASDEIIVDHGFSYDGIMVHRDFSNETTSIHADEKGVLKPTVTTTIEATFAVGIAQGKD</sequence>
<comment type="caution">
    <text evidence="2">The sequence shown here is derived from an EMBL/GenBank/DDBJ whole genome shotgun (WGS) entry which is preliminary data.</text>
</comment>
<accession>A0A1Y1YR78</accession>
<feature type="transmembrane region" description="Helical" evidence="1">
    <location>
        <begin position="133"/>
        <end position="153"/>
    </location>
</feature>
<reference evidence="2 3" key="1">
    <citation type="submission" date="2016-07" db="EMBL/GenBank/DDBJ databases">
        <title>Pervasive Adenine N6-methylation of Active Genes in Fungi.</title>
        <authorList>
            <consortium name="DOE Joint Genome Institute"/>
            <person name="Mondo S.J."/>
            <person name="Dannebaum R.O."/>
            <person name="Kuo R.C."/>
            <person name="Labutti K."/>
            <person name="Haridas S."/>
            <person name="Kuo A."/>
            <person name="Salamov A."/>
            <person name="Ahrendt S.R."/>
            <person name="Lipzen A."/>
            <person name="Sullivan W."/>
            <person name="Andreopoulos W.B."/>
            <person name="Clum A."/>
            <person name="Lindquist E."/>
            <person name="Daum C."/>
            <person name="Ramamoorthy G.K."/>
            <person name="Gryganskyi A."/>
            <person name="Culley D."/>
            <person name="Magnuson J.K."/>
            <person name="James T.Y."/>
            <person name="O'Malley M.A."/>
            <person name="Stajich J.E."/>
            <person name="Spatafora J.W."/>
            <person name="Visel A."/>
            <person name="Grigoriev I.V."/>
        </authorList>
    </citation>
    <scope>NUCLEOTIDE SEQUENCE [LARGE SCALE GENOMIC DNA]</scope>
    <source>
        <strain evidence="2 3">CBS 115471</strain>
    </source>
</reference>
<feature type="transmembrane region" description="Helical" evidence="1">
    <location>
        <begin position="97"/>
        <end position="121"/>
    </location>
</feature>
<proteinExistence type="predicted"/>
<dbReference type="OrthoDB" id="10617649at2759"/>
<keyword evidence="3" id="KW-1185">Reference proteome</keyword>
<feature type="transmembrane region" description="Helical" evidence="1">
    <location>
        <begin position="37"/>
        <end position="60"/>
    </location>
</feature>
<feature type="transmembrane region" description="Helical" evidence="1">
    <location>
        <begin position="219"/>
        <end position="237"/>
    </location>
</feature>
<keyword evidence="1" id="KW-0472">Membrane</keyword>
<dbReference type="AlphaFoldDB" id="A0A1Y1YR78"/>
<keyword evidence="1" id="KW-1133">Transmembrane helix</keyword>